<accession>A0AAV4Q4V6</accession>
<keyword evidence="2" id="KW-1185">Reference proteome</keyword>
<name>A0AAV4Q4V6_CAEEX</name>
<sequence length="90" mass="10728">MGFRKCSLDHRSSRYVSIDFYPRTSKHRHAASHANPPLPKMQFLTSGPLHGSKFTNFKYQSKIPNTILQSKRRKHRIIFLHQHTERQDLW</sequence>
<evidence type="ECO:0000313" key="1">
    <source>
        <dbReference type="EMBL" id="GIY04141.1"/>
    </source>
</evidence>
<dbReference type="Proteomes" id="UP001054945">
    <property type="component" value="Unassembled WGS sequence"/>
</dbReference>
<comment type="caution">
    <text evidence="1">The sequence shown here is derived from an EMBL/GenBank/DDBJ whole genome shotgun (WGS) entry which is preliminary data.</text>
</comment>
<reference evidence="1 2" key="1">
    <citation type="submission" date="2021-06" db="EMBL/GenBank/DDBJ databases">
        <title>Caerostris extrusa draft genome.</title>
        <authorList>
            <person name="Kono N."/>
            <person name="Arakawa K."/>
        </authorList>
    </citation>
    <scope>NUCLEOTIDE SEQUENCE [LARGE SCALE GENOMIC DNA]</scope>
</reference>
<organism evidence="1 2">
    <name type="scientific">Caerostris extrusa</name>
    <name type="common">Bark spider</name>
    <name type="synonym">Caerostris bankana</name>
    <dbReference type="NCBI Taxonomy" id="172846"/>
    <lineage>
        <taxon>Eukaryota</taxon>
        <taxon>Metazoa</taxon>
        <taxon>Ecdysozoa</taxon>
        <taxon>Arthropoda</taxon>
        <taxon>Chelicerata</taxon>
        <taxon>Arachnida</taxon>
        <taxon>Araneae</taxon>
        <taxon>Araneomorphae</taxon>
        <taxon>Entelegynae</taxon>
        <taxon>Araneoidea</taxon>
        <taxon>Araneidae</taxon>
        <taxon>Caerostris</taxon>
    </lineage>
</organism>
<dbReference type="EMBL" id="BPLR01005674">
    <property type="protein sequence ID" value="GIY04141.1"/>
    <property type="molecule type" value="Genomic_DNA"/>
</dbReference>
<dbReference type="AlphaFoldDB" id="A0AAV4Q4V6"/>
<gene>
    <name evidence="1" type="ORF">CEXT_24871</name>
</gene>
<evidence type="ECO:0000313" key="2">
    <source>
        <dbReference type="Proteomes" id="UP001054945"/>
    </source>
</evidence>
<proteinExistence type="predicted"/>
<protein>
    <submittedName>
        <fullName evidence="1">Uncharacterized protein</fullName>
    </submittedName>
</protein>